<dbReference type="InterPro" id="IPR029150">
    <property type="entry name" value="dCache_3"/>
</dbReference>
<evidence type="ECO:0000259" key="2">
    <source>
        <dbReference type="PROSITE" id="PS50112"/>
    </source>
</evidence>
<reference evidence="5 6" key="1">
    <citation type="submission" date="2017-07" db="EMBL/GenBank/DDBJ databases">
        <title>Thauera sp. KNDSS-Mac4 genome sequence and assembly.</title>
        <authorList>
            <person name="Mayilraj S."/>
        </authorList>
    </citation>
    <scope>NUCLEOTIDE SEQUENCE [LARGE SCALE GENOMIC DNA]</scope>
    <source>
        <strain evidence="5 6">KNDSS-Mac4</strain>
    </source>
</reference>
<dbReference type="FunFam" id="3.30.70.270:FF:000001">
    <property type="entry name" value="Diguanylate cyclase domain protein"/>
    <property type="match status" value="1"/>
</dbReference>
<evidence type="ECO:0000313" key="6">
    <source>
        <dbReference type="Proteomes" id="UP000215181"/>
    </source>
</evidence>
<dbReference type="CDD" id="cd01949">
    <property type="entry name" value="GGDEF"/>
    <property type="match status" value="1"/>
</dbReference>
<dbReference type="PROSITE" id="PS50112">
    <property type="entry name" value="PAS"/>
    <property type="match status" value="1"/>
</dbReference>
<dbReference type="InterPro" id="IPR035965">
    <property type="entry name" value="PAS-like_dom_sf"/>
</dbReference>
<dbReference type="Gene3D" id="3.30.70.270">
    <property type="match status" value="1"/>
</dbReference>
<proteinExistence type="predicted"/>
<dbReference type="InterPro" id="IPR000700">
    <property type="entry name" value="PAS-assoc_C"/>
</dbReference>
<feature type="domain" description="GGDEF" evidence="4">
    <location>
        <begin position="529"/>
        <end position="663"/>
    </location>
</feature>
<evidence type="ECO:0000259" key="4">
    <source>
        <dbReference type="PROSITE" id="PS50887"/>
    </source>
</evidence>
<dbReference type="PANTHER" id="PTHR46663">
    <property type="entry name" value="DIGUANYLATE CYCLASE DGCT-RELATED"/>
    <property type="match status" value="1"/>
</dbReference>
<dbReference type="SMART" id="SM00091">
    <property type="entry name" value="PAS"/>
    <property type="match status" value="1"/>
</dbReference>
<dbReference type="InterPro" id="IPR029787">
    <property type="entry name" value="Nucleotide_cyclase"/>
</dbReference>
<sequence>MITYRRILALVSLITGLIFISATAYFIRQDERQHAHERNGELLALRVTYEVHLAELEHNLINLAQMLASEPEVIRLMSSAAQLPRGVDGSINQDALDSLRDGLRTVIDPQWQVMQDQLGIRQLQLTTPDLISLLRQHAPDEHGDSLERVRPMLEAARRDRVAHSGFEIGRAFAGLRGVVPVLAQQPNSTPQLVGLIEIGALLDGHIARLTNSTGVGYGVLLNPAAVSPTMWQAFQPPTSNGDHSCCFLLATSRHELRYWVGSGQLHPVNAPYRIERLHADGRDFDLLRFPLHDFLGQTVASRPPVGALAVWRDVTPALQAQQAARTEKIVSGLLGFLLVQGLILGVARLSRREWQAQLAAQTREVSTLAQRNEVLLMAAEEGIFGIDLEGRTRFINTSALRMLGFRQDEIEGERQHLLFHHSHHDGQPYPEADCPIAKTLKDGVVRRQEDWFTRRDGRGFPVELTCAPLIEDGRLNGAVVVFHDISDNKQREEALIALANTDALTGVANRRHFLERLQAELGRVGRHATQASLLMIDLDHFKRVNDTYGHATGDEVLRNLAALARQTLRQSDVIGRVGGEEFAALLPDDDAASAVQTAERLRKALETHPVITADGVQVMVTASIGVTRLRATDQKPEAPLGRADEALYLAKNQGRNRVVLHPGDQTTQDSD</sequence>
<dbReference type="Gene3D" id="3.30.450.20">
    <property type="entry name" value="PAS domain"/>
    <property type="match status" value="2"/>
</dbReference>
<dbReference type="Pfam" id="PF00990">
    <property type="entry name" value="GGDEF"/>
    <property type="match status" value="1"/>
</dbReference>
<dbReference type="CDD" id="cd00130">
    <property type="entry name" value="PAS"/>
    <property type="match status" value="1"/>
</dbReference>
<dbReference type="PROSITE" id="PS50113">
    <property type="entry name" value="PAC"/>
    <property type="match status" value="1"/>
</dbReference>
<evidence type="ECO:0008006" key="7">
    <source>
        <dbReference type="Google" id="ProtNLM"/>
    </source>
</evidence>
<gene>
    <name evidence="5" type="ORF">CGK74_05530</name>
</gene>
<comment type="caution">
    <text evidence="5">The sequence shown here is derived from an EMBL/GenBank/DDBJ whole genome shotgun (WGS) entry which is preliminary data.</text>
</comment>
<dbReference type="InterPro" id="IPR052163">
    <property type="entry name" value="DGC-Regulatory_Protein"/>
</dbReference>
<evidence type="ECO:0000259" key="3">
    <source>
        <dbReference type="PROSITE" id="PS50113"/>
    </source>
</evidence>
<dbReference type="InterPro" id="IPR000160">
    <property type="entry name" value="GGDEF_dom"/>
</dbReference>
<dbReference type="InterPro" id="IPR000014">
    <property type="entry name" value="PAS"/>
</dbReference>
<dbReference type="SMART" id="SM00267">
    <property type="entry name" value="GGDEF"/>
    <property type="match status" value="1"/>
</dbReference>
<feature type="domain" description="PAS" evidence="2">
    <location>
        <begin position="375"/>
        <end position="443"/>
    </location>
</feature>
<dbReference type="Pfam" id="PF13426">
    <property type="entry name" value="PAS_9"/>
    <property type="match status" value="1"/>
</dbReference>
<evidence type="ECO:0000256" key="1">
    <source>
        <dbReference type="SAM" id="Phobius"/>
    </source>
</evidence>
<dbReference type="EMBL" id="NOIH01000005">
    <property type="protein sequence ID" value="OYD54847.1"/>
    <property type="molecule type" value="Genomic_DNA"/>
</dbReference>
<dbReference type="OrthoDB" id="9813903at2"/>
<organism evidence="5 6">
    <name type="scientific">Thauera propionica</name>
    <dbReference type="NCBI Taxonomy" id="2019431"/>
    <lineage>
        <taxon>Bacteria</taxon>
        <taxon>Pseudomonadati</taxon>
        <taxon>Pseudomonadota</taxon>
        <taxon>Betaproteobacteria</taxon>
        <taxon>Rhodocyclales</taxon>
        <taxon>Zoogloeaceae</taxon>
        <taxon>Thauera</taxon>
    </lineage>
</organism>
<keyword evidence="1" id="KW-1133">Transmembrane helix</keyword>
<dbReference type="RefSeq" id="WP_094267508.1">
    <property type="nucleotide sequence ID" value="NZ_NOIH01000005.1"/>
</dbReference>
<evidence type="ECO:0000313" key="5">
    <source>
        <dbReference type="EMBL" id="OYD54847.1"/>
    </source>
</evidence>
<dbReference type="PROSITE" id="PS50887">
    <property type="entry name" value="GGDEF"/>
    <property type="match status" value="1"/>
</dbReference>
<dbReference type="PANTHER" id="PTHR46663:SF4">
    <property type="entry name" value="DIGUANYLATE CYCLASE DGCT-RELATED"/>
    <property type="match status" value="1"/>
</dbReference>
<dbReference type="Proteomes" id="UP000215181">
    <property type="component" value="Unassembled WGS sequence"/>
</dbReference>
<feature type="domain" description="PAC" evidence="3">
    <location>
        <begin position="446"/>
        <end position="497"/>
    </location>
</feature>
<protein>
    <recommendedName>
        <fullName evidence="7">Diguanylate cyclase</fullName>
    </recommendedName>
</protein>
<dbReference type="NCBIfam" id="TIGR00229">
    <property type="entry name" value="sensory_box"/>
    <property type="match status" value="1"/>
</dbReference>
<keyword evidence="6" id="KW-1185">Reference proteome</keyword>
<dbReference type="NCBIfam" id="TIGR00254">
    <property type="entry name" value="GGDEF"/>
    <property type="match status" value="1"/>
</dbReference>
<name>A0A235F1U2_9RHOO</name>
<dbReference type="AlphaFoldDB" id="A0A235F1U2"/>
<dbReference type="SUPFAM" id="SSF55785">
    <property type="entry name" value="PYP-like sensor domain (PAS domain)"/>
    <property type="match status" value="1"/>
</dbReference>
<dbReference type="InterPro" id="IPR043128">
    <property type="entry name" value="Rev_trsase/Diguanyl_cyclase"/>
</dbReference>
<keyword evidence="1" id="KW-0472">Membrane</keyword>
<dbReference type="Pfam" id="PF14827">
    <property type="entry name" value="dCache_3"/>
    <property type="match status" value="1"/>
</dbReference>
<dbReference type="SUPFAM" id="SSF55073">
    <property type="entry name" value="Nucleotide cyclase"/>
    <property type="match status" value="1"/>
</dbReference>
<keyword evidence="1" id="KW-0812">Transmembrane</keyword>
<dbReference type="GO" id="GO:0003824">
    <property type="term" value="F:catalytic activity"/>
    <property type="evidence" value="ECO:0007669"/>
    <property type="project" value="UniProtKB-ARBA"/>
</dbReference>
<feature type="transmembrane region" description="Helical" evidence="1">
    <location>
        <begin position="7"/>
        <end position="27"/>
    </location>
</feature>
<accession>A0A235F1U2</accession>